<evidence type="ECO:0000313" key="3">
    <source>
        <dbReference type="Proteomes" id="UP001500064"/>
    </source>
</evidence>
<feature type="compositionally biased region" description="Low complexity" evidence="1">
    <location>
        <begin position="397"/>
        <end position="407"/>
    </location>
</feature>
<organism evidence="2 3">
    <name type="scientific">Nonomuraea maheshkhaliensis</name>
    <dbReference type="NCBI Taxonomy" id="419590"/>
    <lineage>
        <taxon>Bacteria</taxon>
        <taxon>Bacillati</taxon>
        <taxon>Actinomycetota</taxon>
        <taxon>Actinomycetes</taxon>
        <taxon>Streptosporangiales</taxon>
        <taxon>Streptosporangiaceae</taxon>
        <taxon>Nonomuraea</taxon>
    </lineage>
</organism>
<feature type="compositionally biased region" description="Basic and acidic residues" evidence="1">
    <location>
        <begin position="718"/>
        <end position="728"/>
    </location>
</feature>
<feature type="region of interest" description="Disordered" evidence="1">
    <location>
        <begin position="67"/>
        <end position="91"/>
    </location>
</feature>
<name>A0ABP4R1E6_9ACTN</name>
<dbReference type="InterPro" id="IPR011991">
    <property type="entry name" value="ArsR-like_HTH"/>
</dbReference>
<dbReference type="CDD" id="cd00090">
    <property type="entry name" value="HTH_ARSR"/>
    <property type="match status" value="1"/>
</dbReference>
<proteinExistence type="predicted"/>
<dbReference type="CDD" id="cd00525">
    <property type="entry name" value="AE_Prim_S_like"/>
    <property type="match status" value="1"/>
</dbReference>
<comment type="caution">
    <text evidence="2">The sequence shown here is derived from an EMBL/GenBank/DDBJ whole genome shotgun (WGS) entry which is preliminary data.</text>
</comment>
<evidence type="ECO:0008006" key="4">
    <source>
        <dbReference type="Google" id="ProtNLM"/>
    </source>
</evidence>
<accession>A0ABP4R1E6</accession>
<feature type="region of interest" description="Disordered" evidence="1">
    <location>
        <begin position="396"/>
        <end position="426"/>
    </location>
</feature>
<evidence type="ECO:0000256" key="1">
    <source>
        <dbReference type="SAM" id="MobiDB-lite"/>
    </source>
</evidence>
<dbReference type="Proteomes" id="UP001500064">
    <property type="component" value="Unassembled WGS sequence"/>
</dbReference>
<gene>
    <name evidence="2" type="ORF">GCM10009733_021430</name>
</gene>
<feature type="region of interest" description="Disordered" evidence="1">
    <location>
        <begin position="696"/>
        <end position="765"/>
    </location>
</feature>
<dbReference type="EMBL" id="BAAAMU010000011">
    <property type="protein sequence ID" value="GAA1624470.1"/>
    <property type="molecule type" value="Genomic_DNA"/>
</dbReference>
<feature type="compositionally biased region" description="Basic and acidic residues" evidence="1">
    <location>
        <begin position="735"/>
        <end position="745"/>
    </location>
</feature>
<protein>
    <recommendedName>
        <fullName evidence="4">Helix-turn-helix domain-containing protein</fullName>
    </recommendedName>
</protein>
<evidence type="ECO:0000313" key="2">
    <source>
        <dbReference type="EMBL" id="GAA1624470.1"/>
    </source>
</evidence>
<sequence>MPAIGVSYLGDSGCTSSDNFIPGQVTRTPHDGHNALVEAVSDRALAVETYARVVPLVAQGLRVRLSPDGGKSFPDGKHSRPLAVHRPQLPPQPSTVALYTDDGEGRVLAADLDVSAALTQGLSYQDAIALVAREAAAIVELVERCGGQAVTVRSPSGGRHVWVRWQRLLPRRELARLTRALAIRFTTLDIRPMCRSGQIRPPGALHKTMAAQITGYMLLTIPVDEAERILRRPCGPSVWARLHQELSAELATIDSAHAGHPTGSGSPPTASMPGAAGRTCPRCDQVVDVPLDDDGHPWLPRRGGPRPLPSAMETLARRGDWQERSSPSASEARLGLLNSMAAAGLRHREVLARMRAGEWGGVERLLASKRVSHRARRLRWDWWRAVVDTAFHRHVRNCNTSPSNPSTTPLPSPGRPASPKSNAGRSMGMDQRGLLYKVDSFVTVAGQHNLNVWGLATPNPDEVDERVLGCWQMILRWRTCVWVAERDPERVARWGRAAPAIRLLLRGMIVAARMSGSATPAFGVRSLSELVGLDYTTIARHLRALREEDDPLIVLDEAGRGKEADRYRLVVPTAYRAQARWIRWRGGHIDILHPAFHELGPVAALAFEALSSWETGSSEVARAAQLSRSATIEALQVLASFGLAVRERGGWVRGGRPLAEVAAELGADTALADRRRLHREHRRLWHELIDSWEQPSAGRRTHPVDATYGQDAPWPTKPADDSQERAYDGAESADGPERLLPRPLREGLAWPATIPGRPDRTRPVPMKQMELFSALGG</sequence>
<reference evidence="3" key="1">
    <citation type="journal article" date="2019" name="Int. J. Syst. Evol. Microbiol.">
        <title>The Global Catalogue of Microorganisms (GCM) 10K type strain sequencing project: providing services to taxonomists for standard genome sequencing and annotation.</title>
        <authorList>
            <consortium name="The Broad Institute Genomics Platform"/>
            <consortium name="The Broad Institute Genome Sequencing Center for Infectious Disease"/>
            <person name="Wu L."/>
            <person name="Ma J."/>
        </authorList>
    </citation>
    <scope>NUCLEOTIDE SEQUENCE [LARGE SCALE GENOMIC DNA]</scope>
    <source>
        <strain evidence="3">JCM 13929</strain>
    </source>
</reference>
<feature type="region of interest" description="Disordered" evidence="1">
    <location>
        <begin position="256"/>
        <end position="279"/>
    </location>
</feature>
<keyword evidence="3" id="KW-1185">Reference proteome</keyword>